<comment type="caution">
    <text evidence="1">The sequence shown here is derived from an EMBL/GenBank/DDBJ whole genome shotgun (WGS) entry which is preliminary data.</text>
</comment>
<organism evidence="1 2">
    <name type="scientific">Robbsia andropogonis</name>
    <dbReference type="NCBI Taxonomy" id="28092"/>
    <lineage>
        <taxon>Bacteria</taxon>
        <taxon>Pseudomonadati</taxon>
        <taxon>Pseudomonadota</taxon>
        <taxon>Betaproteobacteria</taxon>
        <taxon>Burkholderiales</taxon>
        <taxon>Burkholderiaceae</taxon>
        <taxon>Robbsia</taxon>
    </lineage>
</organism>
<dbReference type="EMBL" id="LAQU01000016">
    <property type="protein sequence ID" value="KKB62756.1"/>
    <property type="molecule type" value="Genomic_DNA"/>
</dbReference>
<gene>
    <name evidence="1" type="ORF">WM40_15875</name>
</gene>
<name>A0A0F5JY00_9BURK</name>
<evidence type="ECO:0000313" key="1">
    <source>
        <dbReference type="EMBL" id="KKB62756.1"/>
    </source>
</evidence>
<sequence length="295" mass="32735">MVANVLPARAILNLVFTNKHVSSLLPLTFQRSFQAIAAIEKVKAGAVTVTSFLNTLASIQAIQIDAQKPALLRDFSLSWAALSPHQFASAEIPDHSGTFEERAFCKALREVQLAITLPPQSLSDTLASIDISVACYVGLSSFAVCNLWPINLMYATDKAAWPVMLESLLMSLPAHSLKSEIRELAEEYDGIVTEISDKLAEELAIALFFVNPFLASMNERNLPSGSDVRRKLRHQFGVRTEAQWVAIDNRMALEVQERCSRYAGSLRFEESNRWRAGSEFYALVQNSDVAERSIL</sequence>
<dbReference type="AlphaFoldDB" id="A0A0F5JY00"/>
<dbReference type="Proteomes" id="UP000033618">
    <property type="component" value="Unassembled WGS sequence"/>
</dbReference>
<keyword evidence="2" id="KW-1185">Reference proteome</keyword>
<reference evidence="1 2" key="1">
    <citation type="submission" date="2015-03" db="EMBL/GenBank/DDBJ databases">
        <title>Draft Genome Sequence of Burkholderia andropogonis type strain ICMP2807, isolated from Sorghum bicolor.</title>
        <authorList>
            <person name="Lopes-Santos L."/>
            <person name="Castro D.B."/>
            <person name="Ottoboni L.M."/>
            <person name="Park D."/>
            <person name="Weirc B.S."/>
            <person name="Destefano S.A."/>
        </authorList>
    </citation>
    <scope>NUCLEOTIDE SEQUENCE [LARGE SCALE GENOMIC DNA]</scope>
    <source>
        <strain evidence="1 2">ICMP2807</strain>
    </source>
</reference>
<evidence type="ECO:0000313" key="2">
    <source>
        <dbReference type="Proteomes" id="UP000033618"/>
    </source>
</evidence>
<accession>A0A0F5JY00</accession>
<protein>
    <submittedName>
        <fullName evidence="1">Uncharacterized protein</fullName>
    </submittedName>
</protein>
<proteinExistence type="predicted"/>
<dbReference type="PATRIC" id="fig|28092.6.peg.3743"/>